<feature type="region of interest" description="Disordered" evidence="1">
    <location>
        <begin position="186"/>
        <end position="219"/>
    </location>
</feature>
<evidence type="ECO:0008006" key="4">
    <source>
        <dbReference type="Google" id="ProtNLM"/>
    </source>
</evidence>
<dbReference type="Pfam" id="PF07799">
    <property type="entry name" value="DUF1643"/>
    <property type="match status" value="1"/>
</dbReference>
<organism evidence="2 3">
    <name type="scientific">Reticulibacter mediterranei</name>
    <dbReference type="NCBI Taxonomy" id="2778369"/>
    <lineage>
        <taxon>Bacteria</taxon>
        <taxon>Bacillati</taxon>
        <taxon>Chloroflexota</taxon>
        <taxon>Ktedonobacteria</taxon>
        <taxon>Ktedonobacterales</taxon>
        <taxon>Reticulibacteraceae</taxon>
        <taxon>Reticulibacter</taxon>
    </lineage>
</organism>
<comment type="caution">
    <text evidence="2">The sequence shown here is derived from an EMBL/GenBank/DDBJ whole genome shotgun (WGS) entry which is preliminary data.</text>
</comment>
<evidence type="ECO:0000313" key="3">
    <source>
        <dbReference type="Proteomes" id="UP000597444"/>
    </source>
</evidence>
<gene>
    <name evidence="2" type="ORF">KSF_061360</name>
</gene>
<feature type="compositionally biased region" description="Polar residues" evidence="1">
    <location>
        <begin position="189"/>
        <end position="201"/>
    </location>
</feature>
<proteinExistence type="predicted"/>
<protein>
    <recommendedName>
        <fullName evidence="4">DUF1643 domain-containing protein</fullName>
    </recommendedName>
</protein>
<sequence>MKQRNLKSTTVRQTALFPDKGQGAIIEDAYRYRLWRTWDTDRPSLVWILLNPSMADEHTDDPTLRRLLRFSQTFGYGGLVLVNLFAWQTPDPRLLSTVPDPVGPKNDHFIQEAVTQTEQIVIAWGNGGRYLHREQAVLALLSSVPLSCLNVTRCGSPVHPLYQPRTRSLMPFLSPMTQGMCDVAGEWTGRTQGNDPLTSNDGVRHPEHEQATDHSERKP</sequence>
<dbReference type="AlphaFoldDB" id="A0A8J3IPB9"/>
<dbReference type="RefSeq" id="WP_220206732.1">
    <property type="nucleotide sequence ID" value="NZ_BNJK01000001.1"/>
</dbReference>
<feature type="compositionally biased region" description="Basic and acidic residues" evidence="1">
    <location>
        <begin position="202"/>
        <end position="219"/>
    </location>
</feature>
<keyword evidence="3" id="KW-1185">Reference proteome</keyword>
<dbReference type="Proteomes" id="UP000597444">
    <property type="component" value="Unassembled WGS sequence"/>
</dbReference>
<accession>A0A8J3IPB9</accession>
<evidence type="ECO:0000313" key="2">
    <source>
        <dbReference type="EMBL" id="GHO96088.1"/>
    </source>
</evidence>
<dbReference type="EMBL" id="BNJK01000001">
    <property type="protein sequence ID" value="GHO96088.1"/>
    <property type="molecule type" value="Genomic_DNA"/>
</dbReference>
<reference evidence="2" key="1">
    <citation type="submission" date="2020-10" db="EMBL/GenBank/DDBJ databases">
        <title>Taxonomic study of unclassified bacteria belonging to the class Ktedonobacteria.</title>
        <authorList>
            <person name="Yabe S."/>
            <person name="Wang C.M."/>
            <person name="Zheng Y."/>
            <person name="Sakai Y."/>
            <person name="Cavaletti L."/>
            <person name="Monciardini P."/>
            <person name="Donadio S."/>
        </authorList>
    </citation>
    <scope>NUCLEOTIDE SEQUENCE</scope>
    <source>
        <strain evidence="2">ID150040</strain>
    </source>
</reference>
<name>A0A8J3IPB9_9CHLR</name>
<evidence type="ECO:0000256" key="1">
    <source>
        <dbReference type="SAM" id="MobiDB-lite"/>
    </source>
</evidence>
<dbReference type="InterPro" id="IPR012441">
    <property type="entry name" value="DUF1643"/>
</dbReference>